<dbReference type="Proteomes" id="UP001234343">
    <property type="component" value="Unassembled WGS sequence"/>
</dbReference>
<gene>
    <name evidence="1" type="ORF">QTP81_16050</name>
</gene>
<sequence length="147" mass="16454">MKIFDNPNAELRSKFGQYQIAVLGDVVAVSAEGIADKKAIERYGRDMMDVINKFSGKNWAFLGLLHGQALLTKEAESALRRSIQWRALHGMALSALVTGETVVETIVKNQFERVYEQTGIQVKIFETEQGALNWLAERGFNTVPHKS</sequence>
<dbReference type="EMBL" id="JAUCBP010000013">
    <property type="protein sequence ID" value="MDM7862118.1"/>
    <property type="molecule type" value="Genomic_DNA"/>
</dbReference>
<evidence type="ECO:0008006" key="3">
    <source>
        <dbReference type="Google" id="ProtNLM"/>
    </source>
</evidence>
<proteinExistence type="predicted"/>
<name>A0ABT7T0Z5_9ALTE</name>
<protein>
    <recommendedName>
        <fullName evidence="3">STAS/SEC14 domain-containing protein</fullName>
    </recommendedName>
</protein>
<evidence type="ECO:0000313" key="1">
    <source>
        <dbReference type="EMBL" id="MDM7862118.1"/>
    </source>
</evidence>
<evidence type="ECO:0000313" key="2">
    <source>
        <dbReference type="Proteomes" id="UP001234343"/>
    </source>
</evidence>
<comment type="caution">
    <text evidence="1">The sequence shown here is derived from an EMBL/GenBank/DDBJ whole genome shotgun (WGS) entry which is preliminary data.</text>
</comment>
<dbReference type="RefSeq" id="WP_289366876.1">
    <property type="nucleotide sequence ID" value="NZ_JAUCBP010000013.1"/>
</dbReference>
<reference evidence="1 2" key="1">
    <citation type="submission" date="2023-06" db="EMBL/GenBank/DDBJ databases">
        <title>Alteromonas sp. ASW11-36 isolated from intertidal sand.</title>
        <authorList>
            <person name="Li Y."/>
        </authorList>
    </citation>
    <scope>NUCLEOTIDE SEQUENCE [LARGE SCALE GENOMIC DNA]</scope>
    <source>
        <strain evidence="1 2">ASW11-36</strain>
    </source>
</reference>
<accession>A0ABT7T0Z5</accession>
<organism evidence="1 2">
    <name type="scientific">Alteromonas arenosi</name>
    <dbReference type="NCBI Taxonomy" id="3055817"/>
    <lineage>
        <taxon>Bacteria</taxon>
        <taxon>Pseudomonadati</taxon>
        <taxon>Pseudomonadota</taxon>
        <taxon>Gammaproteobacteria</taxon>
        <taxon>Alteromonadales</taxon>
        <taxon>Alteromonadaceae</taxon>
        <taxon>Alteromonas/Salinimonas group</taxon>
        <taxon>Alteromonas</taxon>
    </lineage>
</organism>
<keyword evidence="2" id="KW-1185">Reference proteome</keyword>